<proteinExistence type="predicted"/>
<dbReference type="EMBL" id="WVHS01000002">
    <property type="protein sequence ID" value="MXV15765.1"/>
    <property type="molecule type" value="Genomic_DNA"/>
</dbReference>
<organism evidence="1 2">
    <name type="scientific">Hufsiella ginkgonis</name>
    <dbReference type="NCBI Taxonomy" id="2695274"/>
    <lineage>
        <taxon>Bacteria</taxon>
        <taxon>Pseudomonadati</taxon>
        <taxon>Bacteroidota</taxon>
        <taxon>Sphingobacteriia</taxon>
        <taxon>Sphingobacteriales</taxon>
        <taxon>Sphingobacteriaceae</taxon>
        <taxon>Hufsiella</taxon>
    </lineage>
</organism>
<sequence>MLPDILTASTATILRDPGNYNRLFDQLHELHQFYASLSGISAGEPSGEDIDLPWGKAIGPAGAAQCLLELARTTKFVRGVHQAILQQQARYPGKKIGIFYAGCGPYAALLTPMTTVFSAGELSFTLMDINAASLAAVQKLYGQLALEAYVKEYILDDAVTYRLRDPDAIHLVISETMNQALTKEPQVQIMQNLVPQLDSNTVFIPQAISITAKLTSSEAEYAAAQTGSMAERIGLGTVYAISRQTPFPHTEQTIRVPDTVGDFTMLSLFTDILVFGNEMISTNESNLTVPMRICDTEGLEGREIRFNYVTGTDPHFESFLK</sequence>
<dbReference type="AlphaFoldDB" id="A0A7K1XXM6"/>
<evidence type="ECO:0000313" key="1">
    <source>
        <dbReference type="EMBL" id="MXV15765.1"/>
    </source>
</evidence>
<dbReference type="RefSeq" id="WP_160906739.1">
    <property type="nucleotide sequence ID" value="NZ_WVHS01000002.1"/>
</dbReference>
<gene>
    <name evidence="1" type="ORF">GS398_10655</name>
</gene>
<protein>
    <submittedName>
        <fullName evidence="1">Uncharacterized protein</fullName>
    </submittedName>
</protein>
<dbReference type="Proteomes" id="UP000451233">
    <property type="component" value="Unassembled WGS sequence"/>
</dbReference>
<reference evidence="1 2" key="1">
    <citation type="submission" date="2019-11" db="EMBL/GenBank/DDBJ databases">
        <title>Pedobacter sp. HMF7056 Genome sequencing and assembly.</title>
        <authorList>
            <person name="Kang H."/>
            <person name="Kim H."/>
            <person name="Joh K."/>
        </authorList>
    </citation>
    <scope>NUCLEOTIDE SEQUENCE [LARGE SCALE GENOMIC DNA]</scope>
    <source>
        <strain evidence="1 2">HMF7056</strain>
    </source>
</reference>
<evidence type="ECO:0000313" key="2">
    <source>
        <dbReference type="Proteomes" id="UP000451233"/>
    </source>
</evidence>
<name>A0A7K1XXM6_9SPHI</name>
<comment type="caution">
    <text evidence="1">The sequence shown here is derived from an EMBL/GenBank/DDBJ whole genome shotgun (WGS) entry which is preliminary data.</text>
</comment>
<accession>A0A7K1XXM6</accession>
<keyword evidence="2" id="KW-1185">Reference proteome</keyword>